<dbReference type="InterPro" id="IPR036770">
    <property type="entry name" value="Ankyrin_rpt-contain_sf"/>
</dbReference>
<keyword evidence="2" id="KW-0378">Hydrolase</keyword>
<dbReference type="GO" id="GO:0004721">
    <property type="term" value="F:phosphoprotein phosphatase activity"/>
    <property type="evidence" value="ECO:0007669"/>
    <property type="project" value="UniProtKB-KW"/>
</dbReference>
<dbReference type="SMART" id="SM00195">
    <property type="entry name" value="DSPc"/>
    <property type="match status" value="1"/>
</dbReference>
<feature type="domain" description="Tyrosine-protein phosphatase" evidence="6">
    <location>
        <begin position="417"/>
        <end position="572"/>
    </location>
</feature>
<feature type="repeat" description="ANK" evidence="5">
    <location>
        <begin position="316"/>
        <end position="348"/>
    </location>
</feature>
<dbReference type="InterPro" id="IPR029021">
    <property type="entry name" value="Prot-tyrosine_phosphatase-like"/>
</dbReference>
<dbReference type="EMBL" id="LSRX01000615">
    <property type="protein sequence ID" value="OLP92591.1"/>
    <property type="molecule type" value="Genomic_DNA"/>
</dbReference>
<dbReference type="PROSITE" id="PS50297">
    <property type="entry name" value="ANK_REP_REGION"/>
    <property type="match status" value="1"/>
</dbReference>
<dbReference type="Pfam" id="PF00782">
    <property type="entry name" value="DSPc"/>
    <property type="match status" value="1"/>
</dbReference>
<feature type="repeat" description="ANK" evidence="5">
    <location>
        <begin position="93"/>
        <end position="120"/>
    </location>
</feature>
<dbReference type="Pfam" id="PF13637">
    <property type="entry name" value="Ank_4"/>
    <property type="match status" value="1"/>
</dbReference>
<name>A0A1Q9DBN6_SYMMI</name>
<feature type="repeat" description="ANK" evidence="5">
    <location>
        <begin position="198"/>
        <end position="232"/>
    </location>
</feature>
<evidence type="ECO:0000256" key="5">
    <source>
        <dbReference type="PROSITE-ProRule" id="PRU00023"/>
    </source>
</evidence>
<dbReference type="PROSITE" id="PS50056">
    <property type="entry name" value="TYR_PHOSPHATASE_2"/>
    <property type="match status" value="1"/>
</dbReference>
<dbReference type="Gene3D" id="1.25.40.20">
    <property type="entry name" value="Ankyrin repeat-containing domain"/>
    <property type="match status" value="2"/>
</dbReference>
<dbReference type="Pfam" id="PF12796">
    <property type="entry name" value="Ank_2"/>
    <property type="match status" value="1"/>
</dbReference>
<dbReference type="InterPro" id="IPR000340">
    <property type="entry name" value="Dual-sp_phosphatase_cat-dom"/>
</dbReference>
<organism evidence="8 9">
    <name type="scientific">Symbiodinium microadriaticum</name>
    <name type="common">Dinoflagellate</name>
    <name type="synonym">Zooxanthella microadriatica</name>
    <dbReference type="NCBI Taxonomy" id="2951"/>
    <lineage>
        <taxon>Eukaryota</taxon>
        <taxon>Sar</taxon>
        <taxon>Alveolata</taxon>
        <taxon>Dinophyceae</taxon>
        <taxon>Suessiales</taxon>
        <taxon>Symbiodiniaceae</taxon>
        <taxon>Symbiodinium</taxon>
    </lineage>
</organism>
<dbReference type="PROSITE" id="PS00383">
    <property type="entry name" value="TYR_PHOSPHATASE_1"/>
    <property type="match status" value="1"/>
</dbReference>
<gene>
    <name evidence="8" type="primary">Ank3</name>
    <name evidence="8" type="ORF">AK812_SmicGene25589</name>
</gene>
<accession>A0A1Q9DBN6</accession>
<evidence type="ECO:0000313" key="9">
    <source>
        <dbReference type="Proteomes" id="UP000186817"/>
    </source>
</evidence>
<evidence type="ECO:0000259" key="6">
    <source>
        <dbReference type="PROSITE" id="PS50054"/>
    </source>
</evidence>
<dbReference type="PANTHER" id="PTHR24198">
    <property type="entry name" value="ANKYRIN REPEAT AND PROTEIN KINASE DOMAIN-CONTAINING PROTEIN"/>
    <property type="match status" value="1"/>
</dbReference>
<dbReference type="InterPro" id="IPR016130">
    <property type="entry name" value="Tyr_Pase_AS"/>
</dbReference>
<keyword evidence="3" id="KW-0904">Protein phosphatase</keyword>
<dbReference type="PROSITE" id="PS50054">
    <property type="entry name" value="TYR_PHOSPHATASE_DUAL"/>
    <property type="match status" value="1"/>
</dbReference>
<dbReference type="CDD" id="cd14498">
    <property type="entry name" value="DSP"/>
    <property type="match status" value="1"/>
</dbReference>
<proteinExistence type="predicted"/>
<dbReference type="InterPro" id="IPR020422">
    <property type="entry name" value="TYR_PHOSPHATASE_DUAL_dom"/>
</dbReference>
<dbReference type="InterPro" id="IPR002110">
    <property type="entry name" value="Ankyrin_rpt"/>
</dbReference>
<evidence type="ECO:0000256" key="3">
    <source>
        <dbReference type="ARBA" id="ARBA00022912"/>
    </source>
</evidence>
<feature type="domain" description="Tyrosine specific protein phosphatases" evidence="7">
    <location>
        <begin position="506"/>
        <end position="551"/>
    </location>
</feature>
<comment type="caution">
    <text evidence="8">The sequence shown here is derived from an EMBL/GenBank/DDBJ whole genome shotgun (WGS) entry which is preliminary data.</text>
</comment>
<reference evidence="8 9" key="1">
    <citation type="submission" date="2016-02" db="EMBL/GenBank/DDBJ databases">
        <title>Genome analysis of coral dinoflagellate symbionts highlights evolutionary adaptations to a symbiotic lifestyle.</title>
        <authorList>
            <person name="Aranda M."/>
            <person name="Li Y."/>
            <person name="Liew Y.J."/>
            <person name="Baumgarten S."/>
            <person name="Simakov O."/>
            <person name="Wilson M."/>
            <person name="Piel J."/>
            <person name="Ashoor H."/>
            <person name="Bougouffa S."/>
            <person name="Bajic V.B."/>
            <person name="Ryu T."/>
            <person name="Ravasi T."/>
            <person name="Bayer T."/>
            <person name="Micklem G."/>
            <person name="Kim H."/>
            <person name="Bhak J."/>
            <person name="Lajeunesse T.C."/>
            <person name="Voolstra C.R."/>
        </authorList>
    </citation>
    <scope>NUCLEOTIDE SEQUENCE [LARGE SCALE GENOMIC DNA]</scope>
    <source>
        <strain evidence="8 9">CCMP2467</strain>
    </source>
</reference>
<dbReference type="AlphaFoldDB" id="A0A1Q9DBN6"/>
<dbReference type="InterPro" id="IPR000387">
    <property type="entry name" value="Tyr_Pase_dom"/>
</dbReference>
<keyword evidence="1" id="KW-0677">Repeat</keyword>
<protein>
    <submittedName>
        <fullName evidence="8">Ankyrin-3</fullName>
    </submittedName>
</protein>
<dbReference type="Proteomes" id="UP000186817">
    <property type="component" value="Unassembled WGS sequence"/>
</dbReference>
<dbReference type="Gene3D" id="3.90.190.10">
    <property type="entry name" value="Protein tyrosine phosphatase superfamily"/>
    <property type="match status" value="1"/>
</dbReference>
<dbReference type="SUPFAM" id="SSF48403">
    <property type="entry name" value="Ankyrin repeat"/>
    <property type="match status" value="1"/>
</dbReference>
<dbReference type="Pfam" id="PF00023">
    <property type="entry name" value="Ank"/>
    <property type="match status" value="1"/>
</dbReference>
<dbReference type="SMART" id="SM00248">
    <property type="entry name" value="ANK"/>
    <property type="match status" value="8"/>
</dbReference>
<evidence type="ECO:0000259" key="7">
    <source>
        <dbReference type="PROSITE" id="PS50056"/>
    </source>
</evidence>
<dbReference type="PROSITE" id="PS50088">
    <property type="entry name" value="ANK_REPEAT"/>
    <property type="match status" value="3"/>
</dbReference>
<keyword evidence="9" id="KW-1185">Reference proteome</keyword>
<dbReference type="OrthoDB" id="287730at2759"/>
<evidence type="ECO:0000313" key="8">
    <source>
        <dbReference type="EMBL" id="OLP92591.1"/>
    </source>
</evidence>
<evidence type="ECO:0000256" key="4">
    <source>
        <dbReference type="ARBA" id="ARBA00023043"/>
    </source>
</evidence>
<keyword evidence="4 5" id="KW-0040">ANK repeat</keyword>
<evidence type="ECO:0000256" key="1">
    <source>
        <dbReference type="ARBA" id="ARBA00022737"/>
    </source>
</evidence>
<sequence length="624" mass="67948">MVCWRHSAIFYAAALGHEEVVKELTQAGCALGKAERESNLHSQLAQEHGQRMVQSVLDLAQRAEALRAATREGQEKVVRCVLELAKAVTTENLHSACSSGQLGVVKCLVENRADINVPDENGRLPMCSAIMRGQLAIVDYLLETGNVHSHVSGRTISPDQVSQQDLAPLFQTAVRTKNTKVSDRFLELRADVNSVDATGKTPLHSVASMGTGWEDMVEYLLEARADMDAKNSEGQLCLAAYKSTPNATSREVAAVQMACERRSPEMLECILRVGVDKAKSAEKELHALHIASANGLEQAVSCLLEARTEPDIRTKAGLTPLYFAAAWAREGVADCLLAAAAEIDAAASNGWTPLFVAVQRERVDIAKPGKSQDHPKPESEIRISIMSQQRYTAHMYSSAQLALFCTGAGSPRMSHQRVSVIVPDFLFLSDMTAALDESVVFGDQGYNFTHIINATDGCAPNKFAGTGSIQYLNINIEDDATAEDQMLAAFGLAYDWVSARDLKEMRLLVHCMCGVSRSASIVVALLAKLQTGVPEGSSVWHCFQFVKERRPIIRPNAGFLRALLAWQDLLGPGATLHDEERQQLLSLIAQMELSDTRAPPAGKVRGALDRLAEDQAVFPWCSIL</sequence>
<dbReference type="SUPFAM" id="SSF52799">
    <property type="entry name" value="(Phosphotyrosine protein) phosphatases II"/>
    <property type="match status" value="1"/>
</dbReference>
<evidence type="ECO:0000256" key="2">
    <source>
        <dbReference type="ARBA" id="ARBA00022801"/>
    </source>
</evidence>
<dbReference type="PANTHER" id="PTHR24198:SF165">
    <property type="entry name" value="ANKYRIN REPEAT-CONTAINING PROTEIN-RELATED"/>
    <property type="match status" value="1"/>
</dbReference>